<protein>
    <submittedName>
        <fullName evidence="1">Uncharacterized protein</fullName>
    </submittedName>
</protein>
<dbReference type="Proteomes" id="UP000316476">
    <property type="component" value="Unassembled WGS sequence"/>
</dbReference>
<sequence>MLIIFVMAIWFFIIRRDFFFVGHTRIVENVVHDTEHELSFAYGMVGSNAEMPVKQAPAFGYIVVESSGHRFDTNDRFDRLGKAFYFCGRKFDRDADGFTLAIKKDGQLVFFEKVTKQSVKGVFEWDIGTTDEGYAQILRRFVEELELEGVSSPVTHGQSTLNSIQHIFSVLGSSANLERYCRKLCS</sequence>
<name>A0A5C6FME1_9PLAN</name>
<gene>
    <name evidence="1" type="ORF">V7x_34140</name>
</gene>
<reference evidence="1 2" key="1">
    <citation type="submission" date="2019-02" db="EMBL/GenBank/DDBJ databases">
        <title>Deep-cultivation of Planctomycetes and their phenomic and genomic characterization uncovers novel biology.</title>
        <authorList>
            <person name="Wiegand S."/>
            <person name="Jogler M."/>
            <person name="Boedeker C."/>
            <person name="Pinto D."/>
            <person name="Vollmers J."/>
            <person name="Rivas-Marin E."/>
            <person name="Kohn T."/>
            <person name="Peeters S.H."/>
            <person name="Heuer A."/>
            <person name="Rast P."/>
            <person name="Oberbeckmann S."/>
            <person name="Bunk B."/>
            <person name="Jeske O."/>
            <person name="Meyerdierks A."/>
            <person name="Storesund J.E."/>
            <person name="Kallscheuer N."/>
            <person name="Luecker S."/>
            <person name="Lage O.M."/>
            <person name="Pohl T."/>
            <person name="Merkel B.J."/>
            <person name="Hornburger P."/>
            <person name="Mueller R.-W."/>
            <person name="Bruemmer F."/>
            <person name="Labrenz M."/>
            <person name="Spormann A.M."/>
            <person name="Op Den Camp H."/>
            <person name="Overmann J."/>
            <person name="Amann R."/>
            <person name="Jetten M.S.M."/>
            <person name="Mascher T."/>
            <person name="Medema M.H."/>
            <person name="Devos D.P."/>
            <person name="Kaster A.-K."/>
            <person name="Ovreas L."/>
            <person name="Rohde M."/>
            <person name="Galperin M.Y."/>
            <person name="Jogler C."/>
        </authorList>
    </citation>
    <scope>NUCLEOTIDE SEQUENCE [LARGE SCALE GENOMIC DNA]</scope>
    <source>
        <strain evidence="1 2">V7</strain>
    </source>
</reference>
<evidence type="ECO:0000313" key="2">
    <source>
        <dbReference type="Proteomes" id="UP000316476"/>
    </source>
</evidence>
<comment type="caution">
    <text evidence="1">The sequence shown here is derived from an EMBL/GenBank/DDBJ whole genome shotgun (WGS) entry which is preliminary data.</text>
</comment>
<organism evidence="1 2">
    <name type="scientific">Crateriforma conspicua</name>
    <dbReference type="NCBI Taxonomy" id="2527996"/>
    <lineage>
        <taxon>Bacteria</taxon>
        <taxon>Pseudomonadati</taxon>
        <taxon>Planctomycetota</taxon>
        <taxon>Planctomycetia</taxon>
        <taxon>Planctomycetales</taxon>
        <taxon>Planctomycetaceae</taxon>
        <taxon>Crateriforma</taxon>
    </lineage>
</organism>
<dbReference type="RefSeq" id="WP_146414535.1">
    <property type="nucleotide sequence ID" value="NZ_SJPZ01000002.1"/>
</dbReference>
<evidence type="ECO:0000313" key="1">
    <source>
        <dbReference type="EMBL" id="TWU61726.1"/>
    </source>
</evidence>
<dbReference type="EMBL" id="SJPZ01000002">
    <property type="protein sequence ID" value="TWU61726.1"/>
    <property type="molecule type" value="Genomic_DNA"/>
</dbReference>
<accession>A0A5C6FME1</accession>
<dbReference type="AlphaFoldDB" id="A0A5C6FME1"/>
<proteinExistence type="predicted"/>